<reference evidence="2" key="1">
    <citation type="journal article" date="2019" name="Int. J. Syst. Evol. Microbiol.">
        <title>The Global Catalogue of Microorganisms (GCM) 10K type strain sequencing project: providing services to taxonomists for standard genome sequencing and annotation.</title>
        <authorList>
            <consortium name="The Broad Institute Genomics Platform"/>
            <consortium name="The Broad Institute Genome Sequencing Center for Infectious Disease"/>
            <person name="Wu L."/>
            <person name="Ma J."/>
        </authorList>
    </citation>
    <scope>NUCLEOTIDE SEQUENCE [LARGE SCALE GENOMIC DNA]</scope>
    <source>
        <strain evidence="2">KCTC 52165</strain>
    </source>
</reference>
<evidence type="ECO:0000313" key="1">
    <source>
        <dbReference type="EMBL" id="MFC3204863.1"/>
    </source>
</evidence>
<dbReference type="Proteomes" id="UP001595583">
    <property type="component" value="Unassembled WGS sequence"/>
</dbReference>
<organism evidence="1 2">
    <name type="scientific">Aquamicrobium soli</name>
    <dbReference type="NCBI Taxonomy" id="1811518"/>
    <lineage>
        <taxon>Bacteria</taxon>
        <taxon>Pseudomonadati</taxon>
        <taxon>Pseudomonadota</taxon>
        <taxon>Alphaproteobacteria</taxon>
        <taxon>Hyphomicrobiales</taxon>
        <taxon>Phyllobacteriaceae</taxon>
        <taxon>Aquamicrobium</taxon>
    </lineage>
</organism>
<protein>
    <submittedName>
        <fullName evidence="1">Uncharacterized protein</fullName>
    </submittedName>
</protein>
<name>A0ABV7K930_9HYPH</name>
<keyword evidence="2" id="KW-1185">Reference proteome</keyword>
<dbReference type="EMBL" id="JBHRTK010000001">
    <property type="protein sequence ID" value="MFC3204863.1"/>
    <property type="molecule type" value="Genomic_DNA"/>
</dbReference>
<gene>
    <name evidence="1" type="ORF">ACFOHJ_01430</name>
</gene>
<proteinExistence type="predicted"/>
<dbReference type="RefSeq" id="WP_378217735.1">
    <property type="nucleotide sequence ID" value="NZ_JBHRTK010000001.1"/>
</dbReference>
<sequence length="67" mass="7616">MLLHQRGVDLLVNLMDAEEHFDVLDREELRRLISEAVIVFGEVLRRDVPTVPIPPPESGQIPSSEQI</sequence>
<evidence type="ECO:0000313" key="2">
    <source>
        <dbReference type="Proteomes" id="UP001595583"/>
    </source>
</evidence>
<comment type="caution">
    <text evidence="1">The sequence shown here is derived from an EMBL/GenBank/DDBJ whole genome shotgun (WGS) entry which is preliminary data.</text>
</comment>
<accession>A0ABV7K930</accession>